<evidence type="ECO:0000313" key="9">
    <source>
        <dbReference type="EMBL" id="MBE9039659.1"/>
    </source>
</evidence>
<dbReference type="EMBL" id="JADEXN010000022">
    <property type="protein sequence ID" value="MBE9039659.1"/>
    <property type="molecule type" value="Genomic_DNA"/>
</dbReference>
<proteinExistence type="predicted"/>
<accession>A0A928VUF7</accession>
<dbReference type="CDD" id="cd00082">
    <property type="entry name" value="HisKA"/>
    <property type="match status" value="1"/>
</dbReference>
<dbReference type="PANTHER" id="PTHR43065">
    <property type="entry name" value="SENSOR HISTIDINE KINASE"/>
    <property type="match status" value="1"/>
</dbReference>
<reference evidence="9" key="1">
    <citation type="submission" date="2020-10" db="EMBL/GenBank/DDBJ databases">
        <authorList>
            <person name="Castelo-Branco R."/>
            <person name="Eusebio N."/>
            <person name="Adriana R."/>
            <person name="Vieira A."/>
            <person name="Brugerolle De Fraissinette N."/>
            <person name="Rezende De Castro R."/>
            <person name="Schneider M.P."/>
            <person name="Vasconcelos V."/>
            <person name="Leao P.N."/>
        </authorList>
    </citation>
    <scope>NUCLEOTIDE SEQUENCE</scope>
    <source>
        <strain evidence="9">LEGE 11467</strain>
    </source>
</reference>
<comment type="catalytic activity">
    <reaction evidence="1">
        <text>ATP + protein L-histidine = ADP + protein N-phospho-L-histidine.</text>
        <dbReference type="EC" id="2.7.13.3"/>
    </reaction>
</comment>
<dbReference type="PRINTS" id="PR00344">
    <property type="entry name" value="BCTRLSENSOR"/>
</dbReference>
<dbReference type="Proteomes" id="UP000621799">
    <property type="component" value="Unassembled WGS sequence"/>
</dbReference>
<dbReference type="GO" id="GO:0000155">
    <property type="term" value="F:phosphorelay sensor kinase activity"/>
    <property type="evidence" value="ECO:0007669"/>
    <property type="project" value="InterPro"/>
</dbReference>
<feature type="non-terminal residue" evidence="9">
    <location>
        <position position="1"/>
    </location>
</feature>
<evidence type="ECO:0000256" key="4">
    <source>
        <dbReference type="ARBA" id="ARBA00022777"/>
    </source>
</evidence>
<dbReference type="Pfam" id="PF08448">
    <property type="entry name" value="PAS_4"/>
    <property type="match status" value="1"/>
</dbReference>
<dbReference type="SUPFAM" id="SSF55785">
    <property type="entry name" value="PYP-like sensor domain (PAS domain)"/>
    <property type="match status" value="1"/>
</dbReference>
<evidence type="ECO:0000256" key="1">
    <source>
        <dbReference type="ARBA" id="ARBA00000085"/>
    </source>
</evidence>
<evidence type="ECO:0000256" key="3">
    <source>
        <dbReference type="ARBA" id="ARBA00022553"/>
    </source>
</evidence>
<evidence type="ECO:0000259" key="7">
    <source>
        <dbReference type="PROSITE" id="PS50109"/>
    </source>
</evidence>
<evidence type="ECO:0000313" key="10">
    <source>
        <dbReference type="Proteomes" id="UP000621799"/>
    </source>
</evidence>
<dbReference type="Gene3D" id="3.30.565.10">
    <property type="entry name" value="Histidine kinase-like ATPase, C-terminal domain"/>
    <property type="match status" value="1"/>
</dbReference>
<keyword evidence="10" id="KW-1185">Reference proteome</keyword>
<dbReference type="InterPro" id="IPR035965">
    <property type="entry name" value="PAS-like_dom_sf"/>
</dbReference>
<evidence type="ECO:0000256" key="2">
    <source>
        <dbReference type="ARBA" id="ARBA00012438"/>
    </source>
</evidence>
<keyword evidence="4" id="KW-0808">Transferase</keyword>
<dbReference type="InterPro" id="IPR036097">
    <property type="entry name" value="HisK_dim/P_sf"/>
</dbReference>
<feature type="domain" description="PAC" evidence="8">
    <location>
        <begin position="68"/>
        <end position="123"/>
    </location>
</feature>
<name>A0A928VUF7_9CYAN</name>
<protein>
    <recommendedName>
        <fullName evidence="2">histidine kinase</fullName>
        <ecNumber evidence="2">2.7.13.3</ecNumber>
    </recommendedName>
</protein>
<dbReference type="InterPro" id="IPR004358">
    <property type="entry name" value="Sig_transdc_His_kin-like_C"/>
</dbReference>
<dbReference type="EC" id="2.7.13.3" evidence="2"/>
<evidence type="ECO:0000256" key="6">
    <source>
        <dbReference type="SAM" id="MobiDB-lite"/>
    </source>
</evidence>
<dbReference type="InterPro" id="IPR005467">
    <property type="entry name" value="His_kinase_dom"/>
</dbReference>
<dbReference type="PANTHER" id="PTHR43065:SF42">
    <property type="entry name" value="TWO-COMPONENT SENSOR PPRA"/>
    <property type="match status" value="1"/>
</dbReference>
<dbReference type="InterPro" id="IPR003594">
    <property type="entry name" value="HATPase_dom"/>
</dbReference>
<keyword evidence="5" id="KW-0902">Two-component regulatory system</keyword>
<dbReference type="InterPro" id="IPR036890">
    <property type="entry name" value="HATPase_C_sf"/>
</dbReference>
<gene>
    <name evidence="9" type="ORF">IQ235_02470</name>
</gene>
<dbReference type="Gene3D" id="1.10.287.130">
    <property type="match status" value="1"/>
</dbReference>
<dbReference type="SMART" id="SM00387">
    <property type="entry name" value="HATPase_c"/>
    <property type="match status" value="1"/>
</dbReference>
<dbReference type="SUPFAM" id="SSF55874">
    <property type="entry name" value="ATPase domain of HSP90 chaperone/DNA topoisomerase II/histidine kinase"/>
    <property type="match status" value="1"/>
</dbReference>
<evidence type="ECO:0000259" key="8">
    <source>
        <dbReference type="PROSITE" id="PS50113"/>
    </source>
</evidence>
<dbReference type="Gene3D" id="3.30.450.20">
    <property type="entry name" value="PAS domain"/>
    <property type="match status" value="1"/>
</dbReference>
<feature type="region of interest" description="Disordered" evidence="6">
    <location>
        <begin position="39"/>
        <end position="60"/>
    </location>
</feature>
<dbReference type="SUPFAM" id="SSF47384">
    <property type="entry name" value="Homodimeric domain of signal transducing histidine kinase"/>
    <property type="match status" value="1"/>
</dbReference>
<dbReference type="InterPro" id="IPR000700">
    <property type="entry name" value="PAS-assoc_C"/>
</dbReference>
<dbReference type="InterPro" id="IPR003661">
    <property type="entry name" value="HisK_dim/P_dom"/>
</dbReference>
<organism evidence="9 10">
    <name type="scientific">Zarconia navalis LEGE 11467</name>
    <dbReference type="NCBI Taxonomy" id="1828826"/>
    <lineage>
        <taxon>Bacteria</taxon>
        <taxon>Bacillati</taxon>
        <taxon>Cyanobacteriota</taxon>
        <taxon>Cyanophyceae</taxon>
        <taxon>Oscillatoriophycideae</taxon>
        <taxon>Oscillatoriales</taxon>
        <taxon>Oscillatoriales incertae sedis</taxon>
        <taxon>Zarconia</taxon>
        <taxon>Zarconia navalis</taxon>
    </lineage>
</organism>
<dbReference type="PROSITE" id="PS50109">
    <property type="entry name" value="HIS_KIN"/>
    <property type="match status" value="1"/>
</dbReference>
<dbReference type="Pfam" id="PF02518">
    <property type="entry name" value="HATPase_c"/>
    <property type="match status" value="1"/>
</dbReference>
<feature type="domain" description="Histidine kinase" evidence="7">
    <location>
        <begin position="157"/>
        <end position="410"/>
    </location>
</feature>
<dbReference type="PROSITE" id="PS50113">
    <property type="entry name" value="PAC"/>
    <property type="match status" value="1"/>
</dbReference>
<keyword evidence="4" id="KW-0418">Kinase</keyword>
<keyword evidence="3" id="KW-0597">Phosphoprotein</keyword>
<dbReference type="AlphaFoldDB" id="A0A928VUF7"/>
<comment type="caution">
    <text evidence="9">The sequence shown here is derived from an EMBL/GenBank/DDBJ whole genome shotgun (WGS) entry which is preliminary data.</text>
</comment>
<dbReference type="RefSeq" id="WP_264319918.1">
    <property type="nucleotide sequence ID" value="NZ_JADEXN010000022.1"/>
</dbReference>
<evidence type="ECO:0000256" key="5">
    <source>
        <dbReference type="ARBA" id="ARBA00023012"/>
    </source>
</evidence>
<dbReference type="InterPro" id="IPR013656">
    <property type="entry name" value="PAS_4"/>
</dbReference>
<sequence>QRLQAILDYAPALISIENLAGEYMVINRQAQQVWQLDPQGVSEPTEPDLPASNIARHRSQNHRDVLDRDISISTEEILSLPDGLRTYLTVKFPLKNTEGQTYAIGGISTDITQQKLAEGKLRHKTQQLEQTLLELRQTQAQLIHTEKMSSLGQLVAGVAHEINNPANFIHGNLNHARIYIEDLLGLIAAYQNEYPQPTPKIRKIAEDLDIEFILDDLPKLLSSMQVGTQRIRRVVTSLRTFSRVDEADRKRVDLHEGIESALLMLQYRLEEKAGTPEIQVIREYGNLSKIECYAGQLNQVFLNILTNAIDALEEAIEQRECFAPTIIITTEVLDSHRVCIGIGDNGLGIPESVQKRIFDPFFTTKPVGKGTGIGMSICDRIITKLHGGELQCISTPGVGATFRIIIPIDFQSSSTP</sequence>